<feature type="chain" id="PRO_5037596545" description="EGF-like domain-containing protein" evidence="1">
    <location>
        <begin position="21"/>
        <end position="169"/>
    </location>
</feature>
<reference evidence="2" key="1">
    <citation type="submission" date="2022-09" db="EMBL/GenBank/DDBJ databases">
        <title>Aureispira anguillicida sp. nov., isolated from Leptocephalus of Japanese eel Anguilla japonica.</title>
        <authorList>
            <person name="Yuasa K."/>
            <person name="Mekata T."/>
            <person name="Ikunari K."/>
        </authorList>
    </citation>
    <scope>NUCLEOTIDE SEQUENCE</scope>
    <source>
        <strain evidence="2">EL160426</strain>
    </source>
</reference>
<proteinExistence type="predicted"/>
<gene>
    <name evidence="2" type="ORF">AsAng_0025180</name>
</gene>
<evidence type="ECO:0000256" key="1">
    <source>
        <dbReference type="SAM" id="SignalP"/>
    </source>
</evidence>
<evidence type="ECO:0000313" key="2">
    <source>
        <dbReference type="EMBL" id="BDS11804.1"/>
    </source>
</evidence>
<sequence>MQTLMNSFKRFTLIILGAIAMTSCDPCSGVICTNGTCSNGTCVCEPGYERNNSNCIAVNQFYVGTGTVTATLVAVDVNGNSNTTNNVGYTLNASTTDPYVFTLVSFNGLIKNDISFKISDSNHDVIIADSTTTSAGNAYTYSGGKVGNQVQLVIKDTATETTYTVAFVA</sequence>
<accession>A0A915YET6</accession>
<keyword evidence="3" id="KW-1185">Reference proteome</keyword>
<protein>
    <recommendedName>
        <fullName evidence="4">EGF-like domain-containing protein</fullName>
    </recommendedName>
</protein>
<evidence type="ECO:0000313" key="3">
    <source>
        <dbReference type="Proteomes" id="UP001060919"/>
    </source>
</evidence>
<feature type="signal peptide" evidence="1">
    <location>
        <begin position="1"/>
        <end position="20"/>
    </location>
</feature>
<dbReference type="AlphaFoldDB" id="A0A915YET6"/>
<dbReference type="RefSeq" id="WP_264792946.1">
    <property type="nucleotide sequence ID" value="NZ_AP026867.1"/>
</dbReference>
<dbReference type="EMBL" id="AP026867">
    <property type="protein sequence ID" value="BDS11804.1"/>
    <property type="molecule type" value="Genomic_DNA"/>
</dbReference>
<organism evidence="2 3">
    <name type="scientific">Aureispira anguillae</name>
    <dbReference type="NCBI Taxonomy" id="2864201"/>
    <lineage>
        <taxon>Bacteria</taxon>
        <taxon>Pseudomonadati</taxon>
        <taxon>Bacteroidota</taxon>
        <taxon>Saprospiria</taxon>
        <taxon>Saprospirales</taxon>
        <taxon>Saprospiraceae</taxon>
        <taxon>Aureispira</taxon>
    </lineage>
</organism>
<name>A0A915YET6_9BACT</name>
<keyword evidence="1" id="KW-0732">Signal</keyword>
<evidence type="ECO:0008006" key="4">
    <source>
        <dbReference type="Google" id="ProtNLM"/>
    </source>
</evidence>
<dbReference type="KEGG" id="aup:AsAng_0025180"/>
<dbReference type="Proteomes" id="UP001060919">
    <property type="component" value="Chromosome"/>
</dbReference>